<dbReference type="AlphaFoldDB" id="A0A1M6MUI4"/>
<gene>
    <name evidence="7" type="primary">recO</name>
    <name evidence="9" type="ORF">SAMN02745165_03405</name>
</gene>
<dbReference type="GO" id="GO:0043590">
    <property type="term" value="C:bacterial nucleoid"/>
    <property type="evidence" value="ECO:0007669"/>
    <property type="project" value="TreeGrafter"/>
</dbReference>
<dbReference type="InterPro" id="IPR042242">
    <property type="entry name" value="RecO_C"/>
</dbReference>
<evidence type="ECO:0000256" key="5">
    <source>
        <dbReference type="ARBA" id="ARBA00023204"/>
    </source>
</evidence>
<evidence type="ECO:0000313" key="9">
    <source>
        <dbReference type="EMBL" id="SHJ87082.1"/>
    </source>
</evidence>
<dbReference type="RefSeq" id="WP_072909934.1">
    <property type="nucleotide sequence ID" value="NZ_FQZT01000021.1"/>
</dbReference>
<evidence type="ECO:0000313" key="10">
    <source>
        <dbReference type="Proteomes" id="UP000184171"/>
    </source>
</evidence>
<dbReference type="Pfam" id="PF11967">
    <property type="entry name" value="RecO_N"/>
    <property type="match status" value="1"/>
</dbReference>
<dbReference type="HAMAP" id="MF_00201">
    <property type="entry name" value="RecO"/>
    <property type="match status" value="1"/>
</dbReference>
<dbReference type="Pfam" id="PF02565">
    <property type="entry name" value="RecO_C"/>
    <property type="match status" value="1"/>
</dbReference>
<evidence type="ECO:0000256" key="6">
    <source>
        <dbReference type="ARBA" id="ARBA00033409"/>
    </source>
</evidence>
<dbReference type="Proteomes" id="UP000184171">
    <property type="component" value="Unassembled WGS sequence"/>
</dbReference>
<dbReference type="SUPFAM" id="SSF50249">
    <property type="entry name" value="Nucleic acid-binding proteins"/>
    <property type="match status" value="1"/>
</dbReference>
<dbReference type="InterPro" id="IPR022572">
    <property type="entry name" value="DNA_rep/recomb_RecO_N"/>
</dbReference>
<dbReference type="PANTHER" id="PTHR33991:SF1">
    <property type="entry name" value="DNA REPAIR PROTEIN RECO"/>
    <property type="match status" value="1"/>
</dbReference>
<dbReference type="EMBL" id="FQZT01000021">
    <property type="protein sequence ID" value="SHJ87082.1"/>
    <property type="molecule type" value="Genomic_DNA"/>
</dbReference>
<dbReference type="SUPFAM" id="SSF57863">
    <property type="entry name" value="ArfGap/RecO-like zinc finger"/>
    <property type="match status" value="1"/>
</dbReference>
<keyword evidence="4 7" id="KW-0233">DNA recombination</keyword>
<comment type="function">
    <text evidence="7">Involved in DNA repair and RecF pathway recombination.</text>
</comment>
<dbReference type="Gene3D" id="1.20.1440.120">
    <property type="entry name" value="Recombination protein O, C-terminal domain"/>
    <property type="match status" value="1"/>
</dbReference>
<evidence type="ECO:0000256" key="2">
    <source>
        <dbReference type="ARBA" id="ARBA00021310"/>
    </source>
</evidence>
<keyword evidence="3 7" id="KW-0227">DNA damage</keyword>
<dbReference type="InterPro" id="IPR003717">
    <property type="entry name" value="RecO"/>
</dbReference>
<evidence type="ECO:0000256" key="4">
    <source>
        <dbReference type="ARBA" id="ARBA00023172"/>
    </source>
</evidence>
<accession>A0A1M6MUI4</accession>
<dbReference type="GO" id="GO:0006310">
    <property type="term" value="P:DNA recombination"/>
    <property type="evidence" value="ECO:0007669"/>
    <property type="project" value="UniProtKB-UniRule"/>
</dbReference>
<name>A0A1M6MUI4_MALRU</name>
<evidence type="ECO:0000256" key="3">
    <source>
        <dbReference type="ARBA" id="ARBA00022763"/>
    </source>
</evidence>
<sequence length="244" mass="26963">MSGRVERCKALVLRHIDYGESDRIVSFLTAEFGLQKGFAKAARKSRKRFGAALEPFSQVVVHWGSGRGQLWSLQEVELLNSRSGLRTELERLALASYSVELVELLLEEGEAHQQIYELICAFLDYLSQAGDTACARLLLELRLIYLLGYIPHLLHCSECLKIFADEPVRFDAARGGSLCLQCASGGGIEISLGTIGSLARSLNVGHQQFSGFRFGQRTLDEGGRMLSQVLASVLPRSLKSVKFL</sequence>
<evidence type="ECO:0000259" key="8">
    <source>
        <dbReference type="Pfam" id="PF11967"/>
    </source>
</evidence>
<dbReference type="STRING" id="1122189.SAMN02745165_03405"/>
<protein>
    <recommendedName>
        <fullName evidence="2 7">DNA repair protein RecO</fullName>
    </recommendedName>
    <alternativeName>
        <fullName evidence="6 7">Recombination protein O</fullName>
    </alternativeName>
</protein>
<dbReference type="OrthoDB" id="9780797at2"/>
<keyword evidence="10" id="KW-1185">Reference proteome</keyword>
<proteinExistence type="inferred from homology"/>
<organism evidence="9 10">
    <name type="scientific">Malonomonas rubra DSM 5091</name>
    <dbReference type="NCBI Taxonomy" id="1122189"/>
    <lineage>
        <taxon>Bacteria</taxon>
        <taxon>Pseudomonadati</taxon>
        <taxon>Thermodesulfobacteriota</taxon>
        <taxon>Desulfuromonadia</taxon>
        <taxon>Desulfuromonadales</taxon>
        <taxon>Geopsychrobacteraceae</taxon>
        <taxon>Malonomonas</taxon>
    </lineage>
</organism>
<dbReference type="NCBIfam" id="TIGR00613">
    <property type="entry name" value="reco"/>
    <property type="match status" value="1"/>
</dbReference>
<evidence type="ECO:0000256" key="1">
    <source>
        <dbReference type="ARBA" id="ARBA00007452"/>
    </source>
</evidence>
<dbReference type="PANTHER" id="PTHR33991">
    <property type="entry name" value="DNA REPAIR PROTEIN RECO"/>
    <property type="match status" value="1"/>
</dbReference>
<comment type="similarity">
    <text evidence="1 7">Belongs to the RecO family.</text>
</comment>
<reference evidence="9 10" key="1">
    <citation type="submission" date="2016-11" db="EMBL/GenBank/DDBJ databases">
        <authorList>
            <person name="Jaros S."/>
            <person name="Januszkiewicz K."/>
            <person name="Wedrychowicz H."/>
        </authorList>
    </citation>
    <scope>NUCLEOTIDE SEQUENCE [LARGE SCALE GENOMIC DNA]</scope>
    <source>
        <strain evidence="9 10">DSM 5091</strain>
    </source>
</reference>
<dbReference type="InterPro" id="IPR037278">
    <property type="entry name" value="ARFGAP/RecO"/>
</dbReference>
<dbReference type="InterPro" id="IPR012340">
    <property type="entry name" value="NA-bd_OB-fold"/>
</dbReference>
<dbReference type="Gene3D" id="2.40.50.140">
    <property type="entry name" value="Nucleic acid-binding proteins"/>
    <property type="match status" value="1"/>
</dbReference>
<keyword evidence="5 7" id="KW-0234">DNA repair</keyword>
<dbReference type="GO" id="GO:0006302">
    <property type="term" value="P:double-strand break repair"/>
    <property type="evidence" value="ECO:0007669"/>
    <property type="project" value="TreeGrafter"/>
</dbReference>
<feature type="domain" description="DNA replication/recombination mediator RecO N-terminal" evidence="8">
    <location>
        <begin position="6"/>
        <end position="81"/>
    </location>
</feature>
<evidence type="ECO:0000256" key="7">
    <source>
        <dbReference type="HAMAP-Rule" id="MF_00201"/>
    </source>
</evidence>